<keyword evidence="7 10" id="KW-0479">Metal-binding</keyword>
<keyword evidence="7" id="KW-0963">Cytoplasm</keyword>
<evidence type="ECO:0000256" key="10">
    <source>
        <dbReference type="PIRSR" id="PIRSR000388-3"/>
    </source>
</evidence>
<comment type="similarity">
    <text evidence="2 7">Belongs to the PanB family.</text>
</comment>
<reference evidence="12 14" key="1">
    <citation type="submission" date="2017-09" db="EMBL/GenBank/DDBJ databases">
        <title>Biodiversity and function of Thalassospira species in the particle-attached aromatic-hydrocarbon-degrading consortia from the surface seawater of the South China Sea.</title>
        <authorList>
            <person name="Dong C."/>
            <person name="Liu R."/>
            <person name="Shao Z."/>
        </authorList>
    </citation>
    <scope>NUCLEOTIDE SEQUENCE [LARGE SCALE GENOMIC DNA]</scope>
    <source>
        <strain evidence="12 14">CSC1P2</strain>
    </source>
</reference>
<dbReference type="RefSeq" id="WP_101270127.1">
    <property type="nucleotide sequence ID" value="NZ_CP024199.1"/>
</dbReference>
<dbReference type="OrthoDB" id="9781789at2"/>
<dbReference type="GO" id="GO:0000287">
    <property type="term" value="F:magnesium ion binding"/>
    <property type="evidence" value="ECO:0007669"/>
    <property type="project" value="TreeGrafter"/>
</dbReference>
<evidence type="ECO:0000256" key="5">
    <source>
        <dbReference type="ARBA" id="ARBA00022679"/>
    </source>
</evidence>
<keyword evidence="7 10" id="KW-0460">Magnesium</keyword>
<dbReference type="Proteomes" id="UP000233458">
    <property type="component" value="Chromosome"/>
</dbReference>
<dbReference type="GO" id="GO:0015940">
    <property type="term" value="P:pantothenate biosynthetic process"/>
    <property type="evidence" value="ECO:0007669"/>
    <property type="project" value="UniProtKB-UniRule"/>
</dbReference>
<evidence type="ECO:0000256" key="8">
    <source>
        <dbReference type="PIRSR" id="PIRSR000388-1"/>
    </source>
</evidence>
<organism evidence="12 14">
    <name type="scientific">Thalassospira marina</name>
    <dbReference type="NCBI Taxonomy" id="2048283"/>
    <lineage>
        <taxon>Bacteria</taxon>
        <taxon>Pseudomonadati</taxon>
        <taxon>Pseudomonadota</taxon>
        <taxon>Alphaproteobacteria</taxon>
        <taxon>Rhodospirillales</taxon>
        <taxon>Thalassospiraceae</taxon>
        <taxon>Thalassospira</taxon>
    </lineage>
</organism>
<keyword evidence="13" id="KW-1185">Reference proteome</keyword>
<dbReference type="Proteomes" id="UP000233597">
    <property type="component" value="Unassembled WGS sequence"/>
</dbReference>
<evidence type="ECO:0000256" key="3">
    <source>
        <dbReference type="ARBA" id="ARBA00011424"/>
    </source>
</evidence>
<sequence length="282" mass="29690">MSTTTNKKGRVTVPALRARKGGEPIVCLTAYTTPMAQRLDAYCDLLLVGDSVGTVVYGMDTTLAVTVDMMVNHGKAVMRGSKHACVVIDLPFGSYQESKEQAFRTAAHIMAETGCAAVKLEGGAELADTIAFLTQRGVPVMAHIGLMPQQVNTLGGFKSQGRDDATAARVLEDAKAVAAAGAFSVVIEGTVEAVARTVTAEIDIPTIGIGASPACDGQVLVTEDMLGLFSDFTPKFVKRYANLGDLVEQAAGEYAAEVKNRSFPADEHCYGMAKPGNLRAVK</sequence>
<dbReference type="FunFam" id="3.20.20.60:FF:000003">
    <property type="entry name" value="3-methyl-2-oxobutanoate hydroxymethyltransferase"/>
    <property type="match status" value="1"/>
</dbReference>
<feature type="binding site" evidence="7 9">
    <location>
        <position position="89"/>
    </location>
    <ligand>
        <name>3-methyl-2-oxobutanoate</name>
        <dbReference type="ChEBI" id="CHEBI:11851"/>
    </ligand>
</feature>
<feature type="binding site" evidence="7 10">
    <location>
        <position position="89"/>
    </location>
    <ligand>
        <name>Mg(2+)</name>
        <dbReference type="ChEBI" id="CHEBI:18420"/>
    </ligand>
</feature>
<evidence type="ECO:0000256" key="9">
    <source>
        <dbReference type="PIRSR" id="PIRSR000388-2"/>
    </source>
</evidence>
<dbReference type="NCBIfam" id="NF001452">
    <property type="entry name" value="PRK00311.1"/>
    <property type="match status" value="1"/>
</dbReference>
<feature type="binding site" evidence="7 10">
    <location>
        <position position="121"/>
    </location>
    <ligand>
        <name>Mg(2+)</name>
        <dbReference type="ChEBI" id="CHEBI:18420"/>
    </ligand>
</feature>
<dbReference type="KEGG" id="thac:CSC3H3_02080"/>
<evidence type="ECO:0000256" key="2">
    <source>
        <dbReference type="ARBA" id="ARBA00008676"/>
    </source>
</evidence>
<protein>
    <recommendedName>
        <fullName evidence="7">3-methyl-2-oxobutanoate hydroxymethyltransferase</fullName>
        <ecNumber evidence="7">2.1.2.11</ecNumber>
    </recommendedName>
    <alternativeName>
        <fullName evidence="7">Ketopantoate hydroxymethyltransferase</fullName>
        <shortName evidence="7">KPHMT</shortName>
    </alternativeName>
</protein>
<comment type="pathway">
    <text evidence="1 7">Cofactor biosynthesis; (R)-pantothenate biosynthesis; (R)-pantoate from 3-methyl-2-oxobutanoate: step 1/2.</text>
</comment>
<gene>
    <name evidence="7 12" type="primary">panB</name>
    <name evidence="12" type="ORF">COO20_20955</name>
    <name evidence="11" type="ORF">CSC3H3_02080</name>
</gene>
<feature type="active site" description="Proton acceptor" evidence="7 8">
    <location>
        <position position="188"/>
    </location>
</feature>
<dbReference type="Gene3D" id="3.20.20.60">
    <property type="entry name" value="Phosphoenolpyruvate-binding domains"/>
    <property type="match status" value="1"/>
</dbReference>
<keyword evidence="4 7" id="KW-0566">Pantothenate biosynthesis</keyword>
<evidence type="ECO:0000313" key="12">
    <source>
        <dbReference type="EMBL" id="PKR50613.1"/>
    </source>
</evidence>
<dbReference type="NCBIfam" id="TIGR00222">
    <property type="entry name" value="panB"/>
    <property type="match status" value="1"/>
</dbReference>
<comment type="subunit">
    <text evidence="3 7">Homodecamer; pentamer of dimers.</text>
</comment>
<evidence type="ECO:0000256" key="7">
    <source>
        <dbReference type="HAMAP-Rule" id="MF_00156"/>
    </source>
</evidence>
<evidence type="ECO:0000256" key="6">
    <source>
        <dbReference type="ARBA" id="ARBA00056497"/>
    </source>
</evidence>
<dbReference type="PANTHER" id="PTHR20881">
    <property type="entry name" value="3-METHYL-2-OXOBUTANOATE HYDROXYMETHYLTRANSFERASE"/>
    <property type="match status" value="1"/>
</dbReference>
<dbReference type="EC" id="2.1.2.11" evidence="7"/>
<dbReference type="PIRSF" id="PIRSF000388">
    <property type="entry name" value="Pantoate_hydroxy_MeTrfase"/>
    <property type="match status" value="1"/>
</dbReference>
<evidence type="ECO:0000313" key="14">
    <source>
        <dbReference type="Proteomes" id="UP000233597"/>
    </source>
</evidence>
<dbReference type="HAMAP" id="MF_00156">
    <property type="entry name" value="PanB"/>
    <property type="match status" value="1"/>
</dbReference>
<reference evidence="11 13" key="2">
    <citation type="submission" date="2017-10" db="EMBL/GenBank/DDBJ databases">
        <title>Biodiversity and function of Thalassospira species in the particle-attached aromatic-hydrocarbon-degrading consortia from the surface seawater of the China South Sea.</title>
        <authorList>
            <person name="Dong C."/>
            <person name="Liu R."/>
            <person name="Shao Z."/>
        </authorList>
    </citation>
    <scope>NUCLEOTIDE SEQUENCE [LARGE SCALE GENOMIC DNA]</scope>
    <source>
        <strain evidence="11 13">CSC3H3</strain>
    </source>
</reference>
<evidence type="ECO:0000256" key="1">
    <source>
        <dbReference type="ARBA" id="ARBA00005033"/>
    </source>
</evidence>
<dbReference type="InterPro" id="IPR015813">
    <property type="entry name" value="Pyrv/PenolPyrv_kinase-like_dom"/>
</dbReference>
<evidence type="ECO:0000313" key="13">
    <source>
        <dbReference type="Proteomes" id="UP000233458"/>
    </source>
</evidence>
<dbReference type="AlphaFoldDB" id="A0A2N3KJG1"/>
<dbReference type="GO" id="GO:0032259">
    <property type="term" value="P:methylation"/>
    <property type="evidence" value="ECO:0007669"/>
    <property type="project" value="UniProtKB-KW"/>
</dbReference>
<name>A0A2N3KJG1_9PROT</name>
<feature type="binding site" evidence="7 9">
    <location>
        <position position="119"/>
    </location>
    <ligand>
        <name>3-methyl-2-oxobutanoate</name>
        <dbReference type="ChEBI" id="CHEBI:11851"/>
    </ligand>
</feature>
<comment type="cofactor">
    <cofactor evidence="7 10">
        <name>Mg(2+)</name>
        <dbReference type="ChEBI" id="CHEBI:18420"/>
    </cofactor>
    <text evidence="7 10">Binds 1 Mg(2+) ion per subunit.</text>
</comment>
<dbReference type="GO" id="GO:0008168">
    <property type="term" value="F:methyltransferase activity"/>
    <property type="evidence" value="ECO:0007669"/>
    <property type="project" value="UniProtKB-KW"/>
</dbReference>
<dbReference type="EMBL" id="NWTK01000016">
    <property type="protein sequence ID" value="PKR50613.1"/>
    <property type="molecule type" value="Genomic_DNA"/>
</dbReference>
<dbReference type="GO" id="GO:0005737">
    <property type="term" value="C:cytoplasm"/>
    <property type="evidence" value="ECO:0007669"/>
    <property type="project" value="UniProtKB-SubCell"/>
</dbReference>
<dbReference type="InterPro" id="IPR040442">
    <property type="entry name" value="Pyrv_kinase-like_dom_sf"/>
</dbReference>
<keyword evidence="12" id="KW-0489">Methyltransferase</keyword>
<comment type="catalytic activity">
    <reaction evidence="7">
        <text>(6R)-5,10-methylene-5,6,7,8-tetrahydrofolate + 3-methyl-2-oxobutanoate + H2O = 2-dehydropantoate + (6S)-5,6,7,8-tetrahydrofolate</text>
        <dbReference type="Rhea" id="RHEA:11824"/>
        <dbReference type="ChEBI" id="CHEBI:11561"/>
        <dbReference type="ChEBI" id="CHEBI:11851"/>
        <dbReference type="ChEBI" id="CHEBI:15377"/>
        <dbReference type="ChEBI" id="CHEBI:15636"/>
        <dbReference type="ChEBI" id="CHEBI:57453"/>
        <dbReference type="EC" id="2.1.2.11"/>
    </reaction>
</comment>
<keyword evidence="5 7" id="KW-0808">Transferase</keyword>
<dbReference type="UniPathway" id="UPA00028">
    <property type="reaction ID" value="UER00003"/>
</dbReference>
<evidence type="ECO:0000256" key="4">
    <source>
        <dbReference type="ARBA" id="ARBA00022655"/>
    </source>
</evidence>
<dbReference type="Pfam" id="PF02548">
    <property type="entry name" value="Pantoate_transf"/>
    <property type="match status" value="1"/>
</dbReference>
<dbReference type="SUPFAM" id="SSF51621">
    <property type="entry name" value="Phosphoenolpyruvate/pyruvate domain"/>
    <property type="match status" value="1"/>
</dbReference>
<dbReference type="CDD" id="cd06557">
    <property type="entry name" value="KPHMT-like"/>
    <property type="match status" value="1"/>
</dbReference>
<feature type="binding site" evidence="7 10">
    <location>
        <position position="50"/>
    </location>
    <ligand>
        <name>Mg(2+)</name>
        <dbReference type="ChEBI" id="CHEBI:18420"/>
    </ligand>
</feature>
<dbReference type="GO" id="GO:0003864">
    <property type="term" value="F:3-methyl-2-oxobutanoate hydroxymethyltransferase activity"/>
    <property type="evidence" value="ECO:0007669"/>
    <property type="project" value="UniProtKB-UniRule"/>
</dbReference>
<comment type="function">
    <text evidence="6 7">Catalyzes the reversible reaction in which hydroxymethyl group from 5,10-methylenetetrahydrofolate is transferred onto alpha-ketoisovalerate to form ketopantoate.</text>
</comment>
<dbReference type="InterPro" id="IPR003700">
    <property type="entry name" value="Pantoate_hydroxy_MeTrfase"/>
</dbReference>
<comment type="subcellular location">
    <subcellularLocation>
        <location evidence="7">Cytoplasm</location>
    </subcellularLocation>
</comment>
<accession>A0A2N3KJG1</accession>
<proteinExistence type="inferred from homology"/>
<feature type="binding site" evidence="7 9">
    <location>
        <begin position="50"/>
        <end position="51"/>
    </location>
    <ligand>
        <name>3-methyl-2-oxobutanoate</name>
        <dbReference type="ChEBI" id="CHEBI:11851"/>
    </ligand>
</feature>
<dbReference type="EMBL" id="CP024199">
    <property type="protein sequence ID" value="AUG51632.1"/>
    <property type="molecule type" value="Genomic_DNA"/>
</dbReference>
<evidence type="ECO:0000313" key="11">
    <source>
        <dbReference type="EMBL" id="AUG51632.1"/>
    </source>
</evidence>
<dbReference type="PANTHER" id="PTHR20881:SF0">
    <property type="entry name" value="3-METHYL-2-OXOBUTANOATE HYDROXYMETHYLTRANSFERASE"/>
    <property type="match status" value="1"/>
</dbReference>